<sequence>MALFRKFFYRKPPEGLLEISERVFVFGSRFTKNLSEGNNYRVYIEHIVGQLCQYYPDASFMVHNFGDENHQSKITNLLSEYYGMTVINYPHQYKNCPLLSLETIRHFLSSSVSWLSAGQRNVILIHCGNSDFPILAFVLAAFLIFSKRYSDERKTLELFSSAKPLPSQLRYLEYVSRSVIDMEWAPMDMVVKLIFTTPKEIVKYFNKAECELFRIDMNWQVRSDVVLECITLDSDVVEDIRAEVLLSEMDTASSLDLPGTKDKEVFHNEACDKCSHLASVINAPSNTIQDVMVTSTDKQLNNGQKGIFSSVSDFLEASPTSENPRKKIEPSELQVSVQRPAQSKIISARISQTSPESNSSHVSRYRSATSALGITALLHDHDEISNREREARSPSSGPELFISSTAPRLLKPAQPSNISVSPQHYINSKSEILKSPPPPPPPPPSLSKRSLTRTPELPQPPPPPPLMRTTKPPPPCRDPPLPPALPFSSIQNKSEEPFSIPPPPPQRACSSPARIRQAAPPPPAPLGVNKGKLQLRASTRIHAQPRKTAPLKPYHWLKLNRAMQGSLWAEAQKPDELSKVLELDMSELENLFSTTIPNSDLVGKTNRRGSGIKADKRVHLIELRRAYNCEIMLTKVKVPLSDLMASVLALDDSALDIDQIDNLIKFCPTKEEIQLLKNYTGDKDNLGKCEQFFLELIKVPRVESRLRVFSFKIQFLSQVRSSVKLKRIMQTILSLGNALNHGTARGSAVGFRLDSLLKLGETRSRNNKLTLIHYLCKVLSEKLPDVMNFHEDLVSLEAATKIQLKYLAEEMQAISKGLEKVVQELTASENDGIVSLHFCKTLKEFYGSAEAEVRSLASVYSVVGRNADALAIYFGEDPARCPFEQVVSTLLNFVRMFRRAHEENCKQLEFEKKKAQREAENVKAKTNAFRKELEMS</sequence>
<dbReference type="OrthoDB" id="1668162at2759"/>
<dbReference type="SUPFAM" id="SSF52799">
    <property type="entry name" value="(Phosphotyrosine protein) phosphatases II"/>
    <property type="match status" value="1"/>
</dbReference>
<dbReference type="AlphaFoldDB" id="A0A830DP25"/>
<evidence type="ECO:0000313" key="6">
    <source>
        <dbReference type="EMBL" id="GFQ07472.1"/>
    </source>
</evidence>
<dbReference type="InterPro" id="IPR042201">
    <property type="entry name" value="FH2_Formin_sf"/>
</dbReference>
<reference evidence="6" key="1">
    <citation type="submission" date="2020-07" db="EMBL/GenBank/DDBJ databases">
        <title>Ethylene signaling mediates host invasion by parasitic plants.</title>
        <authorList>
            <person name="Yoshida S."/>
        </authorList>
    </citation>
    <scope>NUCLEOTIDE SEQUENCE</scope>
    <source>
        <strain evidence="6">Okayama</strain>
    </source>
</reference>
<keyword evidence="3" id="KW-0175">Coiled coil</keyword>
<dbReference type="Pfam" id="PF02181">
    <property type="entry name" value="FH2"/>
    <property type="match status" value="1"/>
</dbReference>
<evidence type="ECO:0000259" key="5">
    <source>
        <dbReference type="PROSITE" id="PS51444"/>
    </source>
</evidence>
<dbReference type="EMBL" id="BMAC01001519">
    <property type="protein sequence ID" value="GFQ07472.1"/>
    <property type="molecule type" value="Genomic_DNA"/>
</dbReference>
<organism evidence="6 7">
    <name type="scientific">Phtheirospermum japonicum</name>
    <dbReference type="NCBI Taxonomy" id="374723"/>
    <lineage>
        <taxon>Eukaryota</taxon>
        <taxon>Viridiplantae</taxon>
        <taxon>Streptophyta</taxon>
        <taxon>Embryophyta</taxon>
        <taxon>Tracheophyta</taxon>
        <taxon>Spermatophyta</taxon>
        <taxon>Magnoliopsida</taxon>
        <taxon>eudicotyledons</taxon>
        <taxon>Gunneridae</taxon>
        <taxon>Pentapetalae</taxon>
        <taxon>asterids</taxon>
        <taxon>lamiids</taxon>
        <taxon>Lamiales</taxon>
        <taxon>Orobanchaceae</taxon>
        <taxon>Orobanchaceae incertae sedis</taxon>
        <taxon>Phtheirospermum</taxon>
    </lineage>
</organism>
<dbReference type="Proteomes" id="UP000653305">
    <property type="component" value="Unassembled WGS sequence"/>
</dbReference>
<name>A0A830DP25_9LAMI</name>
<keyword evidence="7" id="KW-1185">Reference proteome</keyword>
<dbReference type="PANTHER" id="PTHR45733:SF8">
    <property type="entry name" value="FORMIN-J"/>
    <property type="match status" value="1"/>
</dbReference>
<protein>
    <recommendedName>
        <fullName evidence="2">Formin-like protein</fullName>
    </recommendedName>
</protein>
<dbReference type="InterPro" id="IPR029021">
    <property type="entry name" value="Prot-tyrosine_phosphatase-like"/>
</dbReference>
<feature type="compositionally biased region" description="Basic and acidic residues" evidence="4">
    <location>
        <begin position="380"/>
        <end position="392"/>
    </location>
</feature>
<dbReference type="Gene3D" id="1.20.58.2220">
    <property type="entry name" value="Formin, FH2 domain"/>
    <property type="match status" value="1"/>
</dbReference>
<dbReference type="Gene3D" id="3.90.190.10">
    <property type="entry name" value="Protein tyrosine phosphatase superfamily"/>
    <property type="match status" value="1"/>
</dbReference>
<feature type="compositionally biased region" description="Pro residues" evidence="4">
    <location>
        <begin position="435"/>
        <end position="445"/>
    </location>
</feature>
<dbReference type="InterPro" id="IPR015425">
    <property type="entry name" value="FH2_Formin"/>
</dbReference>
<dbReference type="InterPro" id="IPR051144">
    <property type="entry name" value="Formin_homology_domain"/>
</dbReference>
<feature type="region of interest" description="Disordered" evidence="4">
    <location>
        <begin position="316"/>
        <end position="340"/>
    </location>
</feature>
<feature type="compositionally biased region" description="Pro residues" evidence="4">
    <location>
        <begin position="457"/>
        <end position="485"/>
    </location>
</feature>
<comment type="caution">
    <text evidence="6">The sequence shown here is derived from an EMBL/GenBank/DDBJ whole genome shotgun (WGS) entry which is preliminary data.</text>
</comment>
<evidence type="ECO:0000256" key="3">
    <source>
        <dbReference type="SAM" id="Coils"/>
    </source>
</evidence>
<feature type="region of interest" description="Disordered" evidence="4">
    <location>
        <begin position="429"/>
        <end position="529"/>
    </location>
</feature>
<dbReference type="PANTHER" id="PTHR45733">
    <property type="entry name" value="FORMIN-J"/>
    <property type="match status" value="1"/>
</dbReference>
<feature type="region of interest" description="Disordered" evidence="4">
    <location>
        <begin position="380"/>
        <end position="402"/>
    </location>
</feature>
<dbReference type="PROSITE" id="PS51444">
    <property type="entry name" value="FH2"/>
    <property type="match status" value="1"/>
</dbReference>
<feature type="domain" description="FH2" evidence="5">
    <location>
        <begin position="541"/>
        <end position="923"/>
    </location>
</feature>
<evidence type="ECO:0000313" key="7">
    <source>
        <dbReference type="Proteomes" id="UP000653305"/>
    </source>
</evidence>
<dbReference type="SMART" id="SM00498">
    <property type="entry name" value="FH2"/>
    <property type="match status" value="1"/>
</dbReference>
<evidence type="ECO:0000256" key="1">
    <source>
        <dbReference type="ARBA" id="ARBA00006468"/>
    </source>
</evidence>
<comment type="similarity">
    <text evidence="1">Belongs to the formin-like family. Class-II subfamily.</text>
</comment>
<accession>A0A830DP25</accession>
<proteinExistence type="inferred from homology"/>
<dbReference type="SUPFAM" id="SSF101447">
    <property type="entry name" value="Formin homology 2 domain (FH2 domain)"/>
    <property type="match status" value="1"/>
</dbReference>
<gene>
    <name evidence="6" type="ORF">PHJA_002891300</name>
</gene>
<feature type="coiled-coil region" evidence="3">
    <location>
        <begin position="898"/>
        <end position="932"/>
    </location>
</feature>
<evidence type="ECO:0000256" key="2">
    <source>
        <dbReference type="RuleBase" id="RU361260"/>
    </source>
</evidence>
<evidence type="ECO:0000256" key="4">
    <source>
        <dbReference type="SAM" id="MobiDB-lite"/>
    </source>
</evidence>